<dbReference type="AlphaFoldDB" id="A0A0B8ZDP0"/>
<dbReference type="EMBL" id="JRVC01000017">
    <property type="protein sequence ID" value="KHS44346.1"/>
    <property type="molecule type" value="Genomic_DNA"/>
</dbReference>
<evidence type="ECO:0000259" key="1">
    <source>
        <dbReference type="Pfam" id="PF13466"/>
    </source>
</evidence>
<comment type="caution">
    <text evidence="2">The sequence shown here is derived from an EMBL/GenBank/DDBJ whole genome shotgun (WGS) entry which is preliminary data.</text>
</comment>
<evidence type="ECO:0000313" key="3">
    <source>
        <dbReference type="Proteomes" id="UP000031338"/>
    </source>
</evidence>
<protein>
    <recommendedName>
        <fullName evidence="1">MlaB-like STAS domain-containing protein</fullName>
    </recommendedName>
</protein>
<proteinExistence type="predicted"/>
<dbReference type="InterPro" id="IPR058548">
    <property type="entry name" value="MlaB-like_STAS"/>
</dbReference>
<dbReference type="RefSeq" id="WP_052242570.1">
    <property type="nucleotide sequence ID" value="NZ_JBNNWK010000019.1"/>
</dbReference>
<accession>A0A0B8ZDP0</accession>
<evidence type="ECO:0000313" key="2">
    <source>
        <dbReference type="EMBL" id="KHS44346.1"/>
    </source>
</evidence>
<dbReference type="STRING" id="48936.NJ75_03215"/>
<name>A0A0B8ZDP0_9SPHN</name>
<reference evidence="2 3" key="1">
    <citation type="submission" date="2014-10" db="EMBL/GenBank/DDBJ databases">
        <title>Draft genome sequence of Novosphingobium subterraneum DSM 12447.</title>
        <authorList>
            <person name="Gan H.M."/>
            <person name="Gan H.Y."/>
            <person name="Savka M.A."/>
        </authorList>
    </citation>
    <scope>NUCLEOTIDE SEQUENCE [LARGE SCALE GENOMIC DNA]</scope>
    <source>
        <strain evidence="2 3">DSM 12447</strain>
    </source>
</reference>
<dbReference type="Proteomes" id="UP000031338">
    <property type="component" value="Unassembled WGS sequence"/>
</dbReference>
<dbReference type="Pfam" id="PF13466">
    <property type="entry name" value="STAS_2"/>
    <property type="match status" value="1"/>
</dbReference>
<dbReference type="PATRIC" id="fig|48936.3.peg.3233"/>
<feature type="domain" description="MlaB-like STAS" evidence="1">
    <location>
        <begin position="4"/>
        <end position="76"/>
    </location>
</feature>
<organism evidence="2 3">
    <name type="scientific">Novosphingobium subterraneum</name>
    <dbReference type="NCBI Taxonomy" id="48936"/>
    <lineage>
        <taxon>Bacteria</taxon>
        <taxon>Pseudomonadati</taxon>
        <taxon>Pseudomonadota</taxon>
        <taxon>Alphaproteobacteria</taxon>
        <taxon>Sphingomonadales</taxon>
        <taxon>Sphingomonadaceae</taxon>
        <taxon>Novosphingobium</taxon>
    </lineage>
</organism>
<sequence>MTSITLPERCDRAAAEALLPEMLAALGSGPLEIDARECRQIGQAMLQLLVSARQTGDGAVILPSDALSEAAALTGLADELFSGVLA</sequence>
<gene>
    <name evidence="2" type="ORF">NJ75_03215</name>
</gene>
<keyword evidence="3" id="KW-1185">Reference proteome</keyword>